<protein>
    <submittedName>
        <fullName evidence="1">Uncharacterized protein</fullName>
    </submittedName>
</protein>
<sequence>MDGVTASKQRLAYAKACFVDSTGSGVAKDTGNDVIVGRNQKKSRVDPGPSKSSLEGLPAVAITPFPVKSGKGTVRGSNNQFAILSDKTNLCASIVDVNHVIGDCGDPPLDVSISVGDALGVSVDIDNVSVGLSVDVGVTTTVAQAVDHAGNVLGVFDDSSLDGVLIAGYEGSVVEEMVMSLLLLEVGLLARGLMATVRILFCLLGKLGMHLLGLLN</sequence>
<reference evidence="1 2" key="1">
    <citation type="journal article" date="2024" name="G3 (Bethesda)">
        <title>Genome assembly of Hibiscus sabdariffa L. provides insights into metabolisms of medicinal natural products.</title>
        <authorList>
            <person name="Kim T."/>
        </authorList>
    </citation>
    <scope>NUCLEOTIDE SEQUENCE [LARGE SCALE GENOMIC DNA]</scope>
    <source>
        <strain evidence="1">TK-2024</strain>
        <tissue evidence="1">Old leaves</tissue>
    </source>
</reference>
<keyword evidence="2" id="KW-1185">Reference proteome</keyword>
<organism evidence="1 2">
    <name type="scientific">Hibiscus sabdariffa</name>
    <name type="common">roselle</name>
    <dbReference type="NCBI Taxonomy" id="183260"/>
    <lineage>
        <taxon>Eukaryota</taxon>
        <taxon>Viridiplantae</taxon>
        <taxon>Streptophyta</taxon>
        <taxon>Embryophyta</taxon>
        <taxon>Tracheophyta</taxon>
        <taxon>Spermatophyta</taxon>
        <taxon>Magnoliopsida</taxon>
        <taxon>eudicotyledons</taxon>
        <taxon>Gunneridae</taxon>
        <taxon>Pentapetalae</taxon>
        <taxon>rosids</taxon>
        <taxon>malvids</taxon>
        <taxon>Malvales</taxon>
        <taxon>Malvaceae</taxon>
        <taxon>Malvoideae</taxon>
        <taxon>Hibiscus</taxon>
    </lineage>
</organism>
<dbReference type="EMBL" id="JBBPBM010000074">
    <property type="protein sequence ID" value="KAK8512359.1"/>
    <property type="molecule type" value="Genomic_DNA"/>
</dbReference>
<dbReference type="Proteomes" id="UP001472677">
    <property type="component" value="Unassembled WGS sequence"/>
</dbReference>
<proteinExistence type="predicted"/>
<gene>
    <name evidence="1" type="ORF">V6N12_032079</name>
</gene>
<name>A0ABR2BZ01_9ROSI</name>
<accession>A0ABR2BZ01</accession>
<evidence type="ECO:0000313" key="2">
    <source>
        <dbReference type="Proteomes" id="UP001472677"/>
    </source>
</evidence>
<comment type="caution">
    <text evidence="1">The sequence shown here is derived from an EMBL/GenBank/DDBJ whole genome shotgun (WGS) entry which is preliminary data.</text>
</comment>
<evidence type="ECO:0000313" key="1">
    <source>
        <dbReference type="EMBL" id="KAK8512359.1"/>
    </source>
</evidence>